<protein>
    <submittedName>
        <fullName evidence="5">4Fe-4S dicluster domain-containing protein</fullName>
    </submittedName>
</protein>
<organism evidence="5 6">
    <name type="scientific">Parabacteroides faecalis</name>
    <dbReference type="NCBI Taxonomy" id="2924040"/>
    <lineage>
        <taxon>Bacteria</taxon>
        <taxon>Pseudomonadati</taxon>
        <taxon>Bacteroidota</taxon>
        <taxon>Bacteroidia</taxon>
        <taxon>Bacteroidales</taxon>
        <taxon>Tannerellaceae</taxon>
        <taxon>Parabacteroides</taxon>
    </lineage>
</organism>
<dbReference type="PROSITE" id="PS51379">
    <property type="entry name" value="4FE4S_FER_2"/>
    <property type="match status" value="2"/>
</dbReference>
<dbReference type="InterPro" id="IPR047964">
    <property type="entry name" value="EFR1-like"/>
</dbReference>
<dbReference type="Pfam" id="PF13237">
    <property type="entry name" value="Fer4_10"/>
    <property type="match status" value="1"/>
</dbReference>
<keyword evidence="2" id="KW-0408">Iron</keyword>
<dbReference type="Proteomes" id="UP001165444">
    <property type="component" value="Unassembled WGS sequence"/>
</dbReference>
<evidence type="ECO:0000313" key="6">
    <source>
        <dbReference type="Proteomes" id="UP001165444"/>
    </source>
</evidence>
<keyword evidence="3" id="KW-0411">Iron-sulfur</keyword>
<name>A0ABT0BWZ5_9BACT</name>
<dbReference type="PROSITE" id="PS00198">
    <property type="entry name" value="4FE4S_FER_1"/>
    <property type="match status" value="1"/>
</dbReference>
<proteinExistence type="predicted"/>
<sequence>MIFYFSATGNSYWTAQLLSNHFNLPLISVTEAVKKASYQFDISNASLILFVFPVHSWGPALSMLSFIRQLEFAGYNHQPIYAICTCGDDCGQTDKVIQNELRQKGWILNDCFSIIMPNSYILLPGFDVDSPAIEKQKLEKAPHQIQEIIKAIESGKKTSLLYHPGSAAWLKTKLIYAGFSKFIKGKTHFRVTNTCISCGLCVKVCPENNIHLNNMKQPEWSDQCVQCLACIHRCPEHSIEYGKITQHKGRYKNPNVYPTQV</sequence>
<evidence type="ECO:0000259" key="4">
    <source>
        <dbReference type="PROSITE" id="PS51379"/>
    </source>
</evidence>
<dbReference type="InterPro" id="IPR017896">
    <property type="entry name" value="4Fe4S_Fe-S-bd"/>
</dbReference>
<dbReference type="InterPro" id="IPR017900">
    <property type="entry name" value="4Fe4S_Fe_S_CS"/>
</dbReference>
<dbReference type="EMBL" id="JAKZMM010000003">
    <property type="protein sequence ID" value="MCJ2379298.1"/>
    <property type="molecule type" value="Genomic_DNA"/>
</dbReference>
<gene>
    <name evidence="5" type="ORF">MUN53_01475</name>
</gene>
<dbReference type="InterPro" id="IPR029039">
    <property type="entry name" value="Flavoprotein-like_sf"/>
</dbReference>
<keyword evidence="1" id="KW-0479">Metal-binding</keyword>
<feature type="domain" description="4Fe-4S ferredoxin-type" evidence="4">
    <location>
        <begin position="216"/>
        <end position="244"/>
    </location>
</feature>
<dbReference type="Gene3D" id="3.40.50.360">
    <property type="match status" value="1"/>
</dbReference>
<evidence type="ECO:0000256" key="3">
    <source>
        <dbReference type="ARBA" id="ARBA00023014"/>
    </source>
</evidence>
<dbReference type="SUPFAM" id="SSF52218">
    <property type="entry name" value="Flavoproteins"/>
    <property type="match status" value="1"/>
</dbReference>
<evidence type="ECO:0000256" key="1">
    <source>
        <dbReference type="ARBA" id="ARBA00022723"/>
    </source>
</evidence>
<dbReference type="Gene3D" id="3.30.70.20">
    <property type="match status" value="1"/>
</dbReference>
<reference evidence="5 6" key="1">
    <citation type="submission" date="2022-03" db="EMBL/GenBank/DDBJ databases">
        <title>Parabacteroides sp. nov. isolated from swine feces.</title>
        <authorList>
            <person name="Bak J.E."/>
        </authorList>
    </citation>
    <scope>NUCLEOTIDE SEQUENCE [LARGE SCALE GENOMIC DNA]</scope>
    <source>
        <strain evidence="5 6">AGMB00274</strain>
    </source>
</reference>
<evidence type="ECO:0000313" key="5">
    <source>
        <dbReference type="EMBL" id="MCJ2379298.1"/>
    </source>
</evidence>
<accession>A0ABT0BWZ5</accession>
<dbReference type="NCBIfam" id="NF038196">
    <property type="entry name" value="ferrodoxin_EFR1"/>
    <property type="match status" value="1"/>
</dbReference>
<dbReference type="SUPFAM" id="SSF54862">
    <property type="entry name" value="4Fe-4S ferredoxins"/>
    <property type="match status" value="1"/>
</dbReference>
<comment type="caution">
    <text evidence="5">The sequence shown here is derived from an EMBL/GenBank/DDBJ whole genome shotgun (WGS) entry which is preliminary data.</text>
</comment>
<keyword evidence="6" id="KW-1185">Reference proteome</keyword>
<feature type="domain" description="4Fe-4S ferredoxin-type" evidence="4">
    <location>
        <begin position="185"/>
        <end position="215"/>
    </location>
</feature>
<evidence type="ECO:0000256" key="2">
    <source>
        <dbReference type="ARBA" id="ARBA00023004"/>
    </source>
</evidence>
<dbReference type="RefSeq" id="WP_243323144.1">
    <property type="nucleotide sequence ID" value="NZ_JAKZMM010000003.1"/>
</dbReference>